<dbReference type="OrthoDB" id="9782620at2"/>
<accession>A0A1M5DPP5</accession>
<evidence type="ECO:0000256" key="3">
    <source>
        <dbReference type="ARBA" id="ARBA00022763"/>
    </source>
</evidence>
<dbReference type="GO" id="GO:0106300">
    <property type="term" value="P:protein-DNA covalent cross-linking repair"/>
    <property type="evidence" value="ECO:0007669"/>
    <property type="project" value="InterPro"/>
</dbReference>
<dbReference type="Pfam" id="PF02586">
    <property type="entry name" value="SRAP"/>
    <property type="match status" value="1"/>
</dbReference>
<reference evidence="9 10" key="1">
    <citation type="submission" date="2016-11" db="EMBL/GenBank/DDBJ databases">
        <authorList>
            <person name="Jaros S."/>
            <person name="Januszkiewicz K."/>
            <person name="Wedrychowicz H."/>
        </authorList>
    </citation>
    <scope>NUCLEOTIDE SEQUENCE [LARGE SCALE GENOMIC DNA]</scope>
    <source>
        <strain evidence="9 10">DSM 26897</strain>
    </source>
</reference>
<dbReference type="EMBL" id="FQUO01000011">
    <property type="protein sequence ID" value="SHF68876.1"/>
    <property type="molecule type" value="Genomic_DNA"/>
</dbReference>
<evidence type="ECO:0000256" key="8">
    <source>
        <dbReference type="RuleBase" id="RU364100"/>
    </source>
</evidence>
<dbReference type="InterPro" id="IPR003738">
    <property type="entry name" value="SRAP"/>
</dbReference>
<evidence type="ECO:0000256" key="5">
    <source>
        <dbReference type="ARBA" id="ARBA00023124"/>
    </source>
</evidence>
<dbReference type="InterPro" id="IPR036590">
    <property type="entry name" value="SRAP-like"/>
</dbReference>
<evidence type="ECO:0000256" key="7">
    <source>
        <dbReference type="ARBA" id="ARBA00023239"/>
    </source>
</evidence>
<dbReference type="Gene3D" id="3.90.1680.10">
    <property type="entry name" value="SOS response associated peptidase-like"/>
    <property type="match status" value="1"/>
</dbReference>
<dbReference type="GO" id="GO:0003697">
    <property type="term" value="F:single-stranded DNA binding"/>
    <property type="evidence" value="ECO:0007669"/>
    <property type="project" value="InterPro"/>
</dbReference>
<protein>
    <recommendedName>
        <fullName evidence="8">Abasic site processing protein</fullName>
        <ecNumber evidence="8">3.4.-.-</ecNumber>
    </recommendedName>
</protein>
<dbReference type="GO" id="GO:0008233">
    <property type="term" value="F:peptidase activity"/>
    <property type="evidence" value="ECO:0007669"/>
    <property type="project" value="UniProtKB-KW"/>
</dbReference>
<proteinExistence type="inferred from homology"/>
<evidence type="ECO:0000313" key="10">
    <source>
        <dbReference type="Proteomes" id="UP000184368"/>
    </source>
</evidence>
<keyword evidence="6" id="KW-0238">DNA-binding</keyword>
<keyword evidence="7" id="KW-0456">Lyase</keyword>
<keyword evidence="10" id="KW-1185">Reference proteome</keyword>
<name>A0A1M5DPP5_9BACT</name>
<dbReference type="GO" id="GO:0006508">
    <property type="term" value="P:proteolysis"/>
    <property type="evidence" value="ECO:0007669"/>
    <property type="project" value="UniProtKB-KW"/>
</dbReference>
<dbReference type="Proteomes" id="UP000184368">
    <property type="component" value="Unassembled WGS sequence"/>
</dbReference>
<keyword evidence="2 8" id="KW-0645">Protease</keyword>
<comment type="similarity">
    <text evidence="1 8">Belongs to the SOS response-associated peptidase family.</text>
</comment>
<organism evidence="9 10">
    <name type="scientific">Cnuella takakiae</name>
    <dbReference type="NCBI Taxonomy" id="1302690"/>
    <lineage>
        <taxon>Bacteria</taxon>
        <taxon>Pseudomonadati</taxon>
        <taxon>Bacteroidota</taxon>
        <taxon>Chitinophagia</taxon>
        <taxon>Chitinophagales</taxon>
        <taxon>Chitinophagaceae</taxon>
        <taxon>Cnuella</taxon>
    </lineage>
</organism>
<keyword evidence="5" id="KW-0190">Covalent protein-DNA linkage</keyword>
<dbReference type="AlphaFoldDB" id="A0A1M5DPP5"/>
<dbReference type="EC" id="3.4.-.-" evidence="8"/>
<sequence>MCYHYALSKQQQDLVKAIGALDWEMPFEPLFHVNGFEFPTMPVITLSAPQKVQAYQWGLIPHWVKSVADAQKLRPQTLNARAETIFEKPAFRTYAQQNRCLVLADGFFEWMDFQKQKYPHFVHLKDAGVFAFAGLYAHWTDPETGELFRTFTITTTDANPLMARIHNTKKRMPVMLTQEHWQQWLQPQLAKDEILAQLQPCTDEILDGFPISKRITTRGLDTNVPEVTERVDYPELVFA</sequence>
<dbReference type="RefSeq" id="WP_073044515.1">
    <property type="nucleotide sequence ID" value="NZ_FQUO01000011.1"/>
</dbReference>
<evidence type="ECO:0000256" key="2">
    <source>
        <dbReference type="ARBA" id="ARBA00022670"/>
    </source>
</evidence>
<dbReference type="PANTHER" id="PTHR13604">
    <property type="entry name" value="DC12-RELATED"/>
    <property type="match status" value="1"/>
</dbReference>
<evidence type="ECO:0000256" key="4">
    <source>
        <dbReference type="ARBA" id="ARBA00022801"/>
    </source>
</evidence>
<dbReference type="SUPFAM" id="SSF143081">
    <property type="entry name" value="BB1717-like"/>
    <property type="match status" value="1"/>
</dbReference>
<keyword evidence="4 8" id="KW-0378">Hydrolase</keyword>
<evidence type="ECO:0000256" key="6">
    <source>
        <dbReference type="ARBA" id="ARBA00023125"/>
    </source>
</evidence>
<gene>
    <name evidence="9" type="ORF">SAMN05444008_11130</name>
</gene>
<evidence type="ECO:0000313" key="9">
    <source>
        <dbReference type="EMBL" id="SHF68876.1"/>
    </source>
</evidence>
<keyword evidence="3" id="KW-0227">DNA damage</keyword>
<evidence type="ECO:0000256" key="1">
    <source>
        <dbReference type="ARBA" id="ARBA00008136"/>
    </source>
</evidence>
<dbReference type="GO" id="GO:0016829">
    <property type="term" value="F:lyase activity"/>
    <property type="evidence" value="ECO:0007669"/>
    <property type="project" value="UniProtKB-KW"/>
</dbReference>
<dbReference type="PANTHER" id="PTHR13604:SF0">
    <property type="entry name" value="ABASIC SITE PROCESSING PROTEIN HMCES"/>
    <property type="match status" value="1"/>
</dbReference>